<evidence type="ECO:0000313" key="1">
    <source>
        <dbReference type="EMBL" id="WXB98375.1"/>
    </source>
</evidence>
<gene>
    <name evidence="1" type="ORF">WCV65_07850</name>
</gene>
<evidence type="ECO:0000313" key="2">
    <source>
        <dbReference type="Proteomes" id="UP001377337"/>
    </source>
</evidence>
<keyword evidence="2" id="KW-1185">Reference proteome</keyword>
<dbReference type="EMBL" id="CP147407">
    <property type="protein sequence ID" value="WXB98375.1"/>
    <property type="molecule type" value="Genomic_DNA"/>
</dbReference>
<organism evidence="1 2">
    <name type="scientific">Metabacillus sediminis</name>
    <dbReference type="NCBI Taxonomy" id="3117746"/>
    <lineage>
        <taxon>Bacteria</taxon>
        <taxon>Bacillati</taxon>
        <taxon>Bacillota</taxon>
        <taxon>Bacilli</taxon>
        <taxon>Bacillales</taxon>
        <taxon>Bacillaceae</taxon>
        <taxon>Metabacillus</taxon>
    </lineage>
</organism>
<accession>A0ABZ2NMB5</accession>
<sequence length="64" mass="7610">MDHQTINEMLDQLKNGERMEFQVSKEDFLPVREVLVKREDFKHFRGIARHGGNTVYRYIATARS</sequence>
<protein>
    <recommendedName>
        <fullName evidence="3">Abortive phage infection protein</fullName>
    </recommendedName>
</protein>
<dbReference type="Proteomes" id="UP001377337">
    <property type="component" value="Chromosome"/>
</dbReference>
<evidence type="ECO:0008006" key="3">
    <source>
        <dbReference type="Google" id="ProtNLM"/>
    </source>
</evidence>
<reference evidence="1 2" key="1">
    <citation type="submission" date="2024-02" db="EMBL/GenBank/DDBJ databases">
        <title>Seven novel Bacillus-like species.</title>
        <authorList>
            <person name="Liu G."/>
        </authorList>
    </citation>
    <scope>NUCLEOTIDE SEQUENCE [LARGE SCALE GENOMIC DNA]</scope>
    <source>
        <strain evidence="1 2">FJAT-52054</strain>
    </source>
</reference>
<name>A0ABZ2NMB5_9BACI</name>
<dbReference type="RefSeq" id="WP_035408875.1">
    <property type="nucleotide sequence ID" value="NZ_CP147407.1"/>
</dbReference>
<proteinExistence type="predicted"/>